<sequence length="73" mass="8007">MSGHARNKGFTYDSASEPLLRCEEQTHSCAALNIQLNLTLVLVVNTSRLAVTANGQSLHERNAQELFASVHEL</sequence>
<name>A0AAV6R283_SOLSE</name>
<protein>
    <submittedName>
        <fullName evidence="1">Uncharacterized protein</fullName>
    </submittedName>
</protein>
<proteinExistence type="predicted"/>
<comment type="caution">
    <text evidence="1">The sequence shown here is derived from an EMBL/GenBank/DDBJ whole genome shotgun (WGS) entry which is preliminary data.</text>
</comment>
<organism evidence="1 2">
    <name type="scientific">Solea senegalensis</name>
    <name type="common">Senegalese sole</name>
    <dbReference type="NCBI Taxonomy" id="28829"/>
    <lineage>
        <taxon>Eukaryota</taxon>
        <taxon>Metazoa</taxon>
        <taxon>Chordata</taxon>
        <taxon>Craniata</taxon>
        <taxon>Vertebrata</taxon>
        <taxon>Euteleostomi</taxon>
        <taxon>Actinopterygii</taxon>
        <taxon>Neopterygii</taxon>
        <taxon>Teleostei</taxon>
        <taxon>Neoteleostei</taxon>
        <taxon>Acanthomorphata</taxon>
        <taxon>Carangaria</taxon>
        <taxon>Pleuronectiformes</taxon>
        <taxon>Pleuronectoidei</taxon>
        <taxon>Soleidae</taxon>
        <taxon>Solea</taxon>
    </lineage>
</organism>
<dbReference type="Proteomes" id="UP000693946">
    <property type="component" value="Linkage Group LG21"/>
</dbReference>
<accession>A0AAV6R283</accession>
<evidence type="ECO:0000313" key="1">
    <source>
        <dbReference type="EMBL" id="KAG7499265.1"/>
    </source>
</evidence>
<keyword evidence="2" id="KW-1185">Reference proteome</keyword>
<gene>
    <name evidence="1" type="ORF">JOB18_033549</name>
</gene>
<dbReference type="EMBL" id="JAGKHQ010000014">
    <property type="protein sequence ID" value="KAG7499265.1"/>
    <property type="molecule type" value="Genomic_DNA"/>
</dbReference>
<dbReference type="AlphaFoldDB" id="A0AAV6R283"/>
<evidence type="ECO:0000313" key="2">
    <source>
        <dbReference type="Proteomes" id="UP000693946"/>
    </source>
</evidence>
<reference evidence="1 2" key="1">
    <citation type="journal article" date="2021" name="Sci. Rep.">
        <title>Chromosome anchoring in Senegalese sole (Solea senegalensis) reveals sex-associated markers and genome rearrangements in flatfish.</title>
        <authorList>
            <person name="Guerrero-Cozar I."/>
            <person name="Gomez-Garrido J."/>
            <person name="Berbel C."/>
            <person name="Martinez-Blanch J.F."/>
            <person name="Alioto T."/>
            <person name="Claros M.G."/>
            <person name="Gagnaire P.A."/>
            <person name="Manchado M."/>
        </authorList>
    </citation>
    <scope>NUCLEOTIDE SEQUENCE [LARGE SCALE GENOMIC DNA]</scope>
    <source>
        <strain evidence="1">Sse05_10M</strain>
    </source>
</reference>